<name>A0A5J6LCW0_9GAMM</name>
<dbReference type="Proteomes" id="UP000325606">
    <property type="component" value="Chromosome"/>
</dbReference>
<feature type="transmembrane region" description="Helical" evidence="1">
    <location>
        <begin position="86"/>
        <end position="104"/>
    </location>
</feature>
<accession>A0A5J6LCW0</accession>
<dbReference type="Pfam" id="PF05437">
    <property type="entry name" value="AzlD"/>
    <property type="match status" value="1"/>
</dbReference>
<proteinExistence type="predicted"/>
<dbReference type="RefSeq" id="WP_151054094.1">
    <property type="nucleotide sequence ID" value="NZ_CP044222.1"/>
</dbReference>
<dbReference type="InterPro" id="IPR008407">
    <property type="entry name" value="Brnchd-chn_aa_trnsp_AzlD"/>
</dbReference>
<keyword evidence="1" id="KW-0812">Transmembrane</keyword>
<feature type="transmembrane region" description="Helical" evidence="1">
    <location>
        <begin position="61"/>
        <end position="79"/>
    </location>
</feature>
<evidence type="ECO:0000313" key="3">
    <source>
        <dbReference type="Proteomes" id="UP000325606"/>
    </source>
</evidence>
<keyword evidence="1" id="KW-0472">Membrane</keyword>
<keyword evidence="3" id="KW-1185">Reference proteome</keyword>
<feature type="transmembrane region" description="Helical" evidence="1">
    <location>
        <begin position="6"/>
        <end position="25"/>
    </location>
</feature>
<feature type="transmembrane region" description="Helical" evidence="1">
    <location>
        <begin position="37"/>
        <end position="55"/>
    </location>
</feature>
<evidence type="ECO:0000313" key="2">
    <source>
        <dbReference type="EMBL" id="QEW06062.1"/>
    </source>
</evidence>
<dbReference type="AlphaFoldDB" id="A0A5J6LCW0"/>
<dbReference type="KEGG" id="nik:F5I99_05880"/>
<keyword evidence="1" id="KW-1133">Transmembrane helix</keyword>
<gene>
    <name evidence="2" type="ORF">F5I99_05880</name>
</gene>
<organism evidence="2 3">
    <name type="scientific">Nitrincola iocasae</name>
    <dbReference type="NCBI Taxonomy" id="2614693"/>
    <lineage>
        <taxon>Bacteria</taxon>
        <taxon>Pseudomonadati</taxon>
        <taxon>Pseudomonadota</taxon>
        <taxon>Gammaproteobacteria</taxon>
        <taxon>Oceanospirillales</taxon>
        <taxon>Oceanospirillaceae</taxon>
        <taxon>Nitrincola</taxon>
    </lineage>
</organism>
<protein>
    <submittedName>
        <fullName evidence="2">AzlD domain-containing protein</fullName>
    </submittedName>
</protein>
<reference evidence="2 3" key="1">
    <citation type="submission" date="2019-09" db="EMBL/GenBank/DDBJ databases">
        <title>Nitrincola iocasae sp. nov., a bacterium isolated from the sediment collected at a cold seep field in South China Sea.</title>
        <authorList>
            <person name="Zhang H."/>
            <person name="Wang H."/>
            <person name="Li C."/>
        </authorList>
    </citation>
    <scope>NUCLEOTIDE SEQUENCE [LARGE SCALE GENOMIC DNA]</scope>
    <source>
        <strain evidence="2 3">KXZD1103</strain>
    </source>
</reference>
<dbReference type="EMBL" id="CP044222">
    <property type="protein sequence ID" value="QEW06062.1"/>
    <property type="molecule type" value="Genomic_DNA"/>
</dbReference>
<sequence length="106" mass="11864">MQEVYLILGMFLVTFSVRFLLFAVAGRVHFPLWLSQALGFVPPAVLTAIIVPAVLMPEGDIWLSWQNPWLLAALFAFIVALIRKDLMTTIVAGMLAFMLLRFVLGL</sequence>
<evidence type="ECO:0000256" key="1">
    <source>
        <dbReference type="SAM" id="Phobius"/>
    </source>
</evidence>